<reference evidence="1 2" key="1">
    <citation type="submission" date="2023-07" db="EMBL/GenBank/DDBJ databases">
        <title>Sequencing the genomes of 1000 actinobacteria strains.</title>
        <authorList>
            <person name="Klenk H.-P."/>
        </authorList>
    </citation>
    <scope>NUCLEOTIDE SEQUENCE [LARGE SCALE GENOMIC DNA]</scope>
    <source>
        <strain evidence="1 2">DSM 44710</strain>
    </source>
</reference>
<dbReference type="RefSeq" id="WP_306828156.1">
    <property type="nucleotide sequence ID" value="NZ_JAUSRA010000001.1"/>
</dbReference>
<gene>
    <name evidence="1" type="ORF">J2S43_001676</name>
</gene>
<sequence>MKDDGKTLVFDFAPQPDSAGDDSFEHQYTVECIKMVTGLPDAVMLQMQQTSAIQGRQSATWGVNTSEVPQPQMKVAPMANGELSASWTYHPDNGLDVIMTVVD</sequence>
<accession>A0ABT9MP18</accession>
<evidence type="ECO:0000313" key="2">
    <source>
        <dbReference type="Proteomes" id="UP001240984"/>
    </source>
</evidence>
<proteinExistence type="predicted"/>
<protein>
    <submittedName>
        <fullName evidence="1">Uncharacterized protein</fullName>
    </submittedName>
</protein>
<keyword evidence="2" id="KW-1185">Reference proteome</keyword>
<name>A0ABT9MP18_9ACTN</name>
<evidence type="ECO:0000313" key="1">
    <source>
        <dbReference type="EMBL" id="MDP9793164.1"/>
    </source>
</evidence>
<dbReference type="Proteomes" id="UP001240984">
    <property type="component" value="Unassembled WGS sequence"/>
</dbReference>
<dbReference type="EMBL" id="JAUSRA010000001">
    <property type="protein sequence ID" value="MDP9793164.1"/>
    <property type="molecule type" value="Genomic_DNA"/>
</dbReference>
<organism evidence="1 2">
    <name type="scientific">Catenuloplanes nepalensis</name>
    <dbReference type="NCBI Taxonomy" id="587533"/>
    <lineage>
        <taxon>Bacteria</taxon>
        <taxon>Bacillati</taxon>
        <taxon>Actinomycetota</taxon>
        <taxon>Actinomycetes</taxon>
        <taxon>Micromonosporales</taxon>
        <taxon>Micromonosporaceae</taxon>
        <taxon>Catenuloplanes</taxon>
    </lineage>
</organism>
<comment type="caution">
    <text evidence="1">The sequence shown here is derived from an EMBL/GenBank/DDBJ whole genome shotgun (WGS) entry which is preliminary data.</text>
</comment>